<feature type="compositionally biased region" description="Low complexity" evidence="1">
    <location>
        <begin position="1726"/>
        <end position="1750"/>
    </location>
</feature>
<feature type="compositionally biased region" description="Polar residues" evidence="1">
    <location>
        <begin position="1351"/>
        <end position="1375"/>
    </location>
</feature>
<feature type="compositionally biased region" description="Polar residues" evidence="1">
    <location>
        <begin position="444"/>
        <end position="458"/>
    </location>
</feature>
<feature type="compositionally biased region" description="Low complexity" evidence="1">
    <location>
        <begin position="2556"/>
        <end position="2569"/>
    </location>
</feature>
<feature type="compositionally biased region" description="Polar residues" evidence="1">
    <location>
        <begin position="213"/>
        <end position="238"/>
    </location>
</feature>
<dbReference type="Proteomes" id="UP000790347">
    <property type="component" value="Unassembled WGS sequence"/>
</dbReference>
<feature type="compositionally biased region" description="Basic and acidic residues" evidence="1">
    <location>
        <begin position="709"/>
        <end position="718"/>
    </location>
</feature>
<feature type="compositionally biased region" description="Polar residues" evidence="1">
    <location>
        <begin position="1751"/>
        <end position="1764"/>
    </location>
</feature>
<feature type="compositionally biased region" description="Basic and acidic residues" evidence="1">
    <location>
        <begin position="381"/>
        <end position="391"/>
    </location>
</feature>
<feature type="compositionally biased region" description="Polar residues" evidence="1">
    <location>
        <begin position="1667"/>
        <end position="1679"/>
    </location>
</feature>
<evidence type="ECO:0000313" key="2">
    <source>
        <dbReference type="EMBL" id="KAH9517768.1"/>
    </source>
</evidence>
<feature type="compositionally biased region" description="Basic and acidic residues" evidence="1">
    <location>
        <begin position="1447"/>
        <end position="1456"/>
    </location>
</feature>
<feature type="compositionally biased region" description="Polar residues" evidence="1">
    <location>
        <begin position="2440"/>
        <end position="2484"/>
    </location>
</feature>
<protein>
    <submittedName>
        <fullName evidence="2">Cell differentiation</fullName>
    </submittedName>
</protein>
<reference evidence="2" key="1">
    <citation type="submission" date="2013-05" db="EMBL/GenBank/DDBJ databases">
        <authorList>
            <person name="Yim A.K.Y."/>
            <person name="Chan T.F."/>
            <person name="Ji K.M."/>
            <person name="Liu X.Y."/>
            <person name="Zhou J.W."/>
            <person name="Li R.Q."/>
            <person name="Yang K.Y."/>
            <person name="Li J."/>
            <person name="Li M."/>
            <person name="Law P.T.W."/>
            <person name="Wu Y.L."/>
            <person name="Cai Z.L."/>
            <person name="Qin H."/>
            <person name="Bao Y."/>
            <person name="Leung R.K.K."/>
            <person name="Ng P.K.S."/>
            <person name="Zou J."/>
            <person name="Zhong X.J."/>
            <person name="Ran P.X."/>
            <person name="Zhong N.S."/>
            <person name="Liu Z.G."/>
            <person name="Tsui S.K.W."/>
        </authorList>
    </citation>
    <scope>NUCLEOTIDE SEQUENCE</scope>
    <source>
        <strain evidence="2">Derf</strain>
        <tissue evidence="2">Whole organism</tissue>
    </source>
</reference>
<feature type="compositionally biased region" description="Low complexity" evidence="1">
    <location>
        <begin position="2493"/>
        <end position="2508"/>
    </location>
</feature>
<feature type="compositionally biased region" description="Low complexity" evidence="1">
    <location>
        <begin position="1680"/>
        <end position="1695"/>
    </location>
</feature>
<feature type="compositionally biased region" description="Low complexity" evidence="1">
    <location>
        <begin position="601"/>
        <end position="611"/>
    </location>
</feature>
<feature type="compositionally biased region" description="Basic and acidic residues" evidence="1">
    <location>
        <begin position="552"/>
        <end position="563"/>
    </location>
</feature>
<feature type="compositionally biased region" description="Basic and acidic residues" evidence="1">
    <location>
        <begin position="772"/>
        <end position="786"/>
    </location>
</feature>
<feature type="compositionally biased region" description="Polar residues" evidence="1">
    <location>
        <begin position="1086"/>
        <end position="1109"/>
    </location>
</feature>
<feature type="compositionally biased region" description="Polar residues" evidence="1">
    <location>
        <begin position="1387"/>
        <end position="1396"/>
    </location>
</feature>
<feature type="compositionally biased region" description="Polar residues" evidence="1">
    <location>
        <begin position="1035"/>
        <end position="1060"/>
    </location>
</feature>
<feature type="compositionally biased region" description="Basic and acidic residues" evidence="1">
    <location>
        <begin position="753"/>
        <end position="762"/>
    </location>
</feature>
<dbReference type="EMBL" id="ASGP02000003">
    <property type="protein sequence ID" value="KAH9517768.1"/>
    <property type="molecule type" value="Genomic_DNA"/>
</dbReference>
<feature type="region of interest" description="Disordered" evidence="1">
    <location>
        <begin position="1"/>
        <end position="67"/>
    </location>
</feature>
<feature type="compositionally biased region" description="Low complexity" evidence="1">
    <location>
        <begin position="1923"/>
        <end position="1937"/>
    </location>
</feature>
<feature type="region of interest" description="Disordered" evidence="1">
    <location>
        <begin position="2055"/>
        <end position="2087"/>
    </location>
</feature>
<feature type="compositionally biased region" description="Polar residues" evidence="1">
    <location>
        <begin position="564"/>
        <end position="576"/>
    </location>
</feature>
<feature type="compositionally biased region" description="Basic and acidic residues" evidence="1">
    <location>
        <begin position="1498"/>
        <end position="1519"/>
    </location>
</feature>
<feature type="compositionally biased region" description="Basic and acidic residues" evidence="1">
    <location>
        <begin position="958"/>
        <end position="970"/>
    </location>
</feature>
<feature type="compositionally biased region" description="Low complexity" evidence="1">
    <location>
        <begin position="398"/>
        <end position="416"/>
    </location>
</feature>
<feature type="region of interest" description="Disordered" evidence="1">
    <location>
        <begin position="1921"/>
        <end position="1956"/>
    </location>
</feature>
<reference evidence="2" key="2">
    <citation type="journal article" date="2022" name="Res Sq">
        <title>Comparative Genomics Reveals Insights into the Divergent Evolution of Astigmatic Mites and Household Pest Adaptations.</title>
        <authorList>
            <person name="Xiong Q."/>
            <person name="Wan A.T.-Y."/>
            <person name="Liu X.-Y."/>
            <person name="Fung C.S.-H."/>
            <person name="Xiao X."/>
            <person name="Malainual N."/>
            <person name="Hou J."/>
            <person name="Wang L."/>
            <person name="Wang M."/>
            <person name="Yang K."/>
            <person name="Cui Y."/>
            <person name="Leung E."/>
            <person name="Nong W."/>
            <person name="Shin S.-K."/>
            <person name="Au S."/>
            <person name="Jeong K.Y."/>
            <person name="Chew F.T."/>
            <person name="Hui J."/>
            <person name="Leung T.F."/>
            <person name="Tungtrongchitr A."/>
            <person name="Zhong N."/>
            <person name="Liu Z."/>
            <person name="Tsui S."/>
        </authorList>
    </citation>
    <scope>NUCLEOTIDE SEQUENCE</scope>
    <source>
        <strain evidence="2">Derf</strain>
        <tissue evidence="2">Whole organism</tissue>
    </source>
</reference>
<feature type="compositionally biased region" description="Low complexity" evidence="1">
    <location>
        <begin position="8"/>
        <end position="61"/>
    </location>
</feature>
<feature type="compositionally biased region" description="Pro residues" evidence="1">
    <location>
        <begin position="1180"/>
        <end position="1202"/>
    </location>
</feature>
<feature type="compositionally biased region" description="Polar residues" evidence="1">
    <location>
        <begin position="1794"/>
        <end position="1806"/>
    </location>
</feature>
<feature type="compositionally biased region" description="Polar residues" evidence="1">
    <location>
        <begin position="817"/>
        <end position="843"/>
    </location>
</feature>
<feature type="compositionally biased region" description="Low complexity" evidence="1">
    <location>
        <begin position="200"/>
        <end position="212"/>
    </location>
</feature>
<feature type="compositionally biased region" description="Low complexity" evidence="1">
    <location>
        <begin position="2070"/>
        <end position="2081"/>
    </location>
</feature>
<feature type="compositionally biased region" description="Basic and acidic residues" evidence="1">
    <location>
        <begin position="1630"/>
        <end position="1646"/>
    </location>
</feature>
<feature type="region of interest" description="Disordered" evidence="1">
    <location>
        <begin position="1627"/>
        <end position="1806"/>
    </location>
</feature>
<feature type="region of interest" description="Disordered" evidence="1">
    <location>
        <begin position="101"/>
        <end position="145"/>
    </location>
</feature>
<feature type="compositionally biased region" description="Low complexity" evidence="1">
    <location>
        <begin position="934"/>
        <end position="953"/>
    </location>
</feature>
<name>A0A922L4A0_DERFA</name>
<feature type="compositionally biased region" description="Polar residues" evidence="1">
    <location>
        <begin position="897"/>
        <end position="911"/>
    </location>
</feature>
<feature type="compositionally biased region" description="Polar residues" evidence="1">
    <location>
        <begin position="1520"/>
        <end position="1529"/>
    </location>
</feature>
<sequence>MSTVSPLSSTTTTTTTSLNTQQQEQQQQQQQQQQQSSNNNNNTSSNQISSSSSSSSTSTSSKSKTKYNPFDINQIFKGKSLENPKTSVIVPKHGLQTVGKVLVGRRVPPPANVTSSSSSTTSTFSNNNSNSNSSSNSSTLDNTNNLSCLNTNNNIVENHNYNNNNNEKIGDSINQNNTTTRLLSTGLNQGLPNDKEEESSSSSLKGETGSGSQKDTTQHLIGQQQQNPSKCSITQSVVNHHHAQSHHPPSSFSHHHPQQKQQHHPQLPPTDLYSPMPQTTQNHAHAYQQQYQKQFQKEFPPISTAGGDVGGRDKSASIPKESNILGAAGGGGSRRESLATEYQQKQHRQTPPLLQKGPANVLQDGGGERENDQNQSGSGYHVRDHSADYHHSYRHNHPNNNKNLHHSSSASNLPSSQMSAANDLLYHLPTANDFPLIMSSSSKNISDPLNSQQSLNRNTNRRNDGYSSSSSNQNYGPTGGSSGNSRKSHNRSERKFALEKPAIIDDKELKSLDKILKTDLDCDWADEKEIDYGAKIHFSDGDDSTDDDDDRESNKPMEREDSQPKSVESSTKSIPSSLMRDHPRQLQDDNVRQSAYHPSSREASASNSMSMYPPPSNRGQMDPRTAVPPPNIPPHEANRYYGRKSDPLYETINRKDNLNEHYDERRGEYHVSSRSQQLPRGGGRYLQQQYLPPPPPPLQPQLQMQPSRSSRENGRGDHSGSSQMNCVGSEEENWRPKPRLKDEVSNAVLRGRQSRDADHDEMMMPPPPPQSNRDRRDSTRDYRSDRLGGPSSGGYSLSGNKSSIYPPPNLPPRLQKQIEQNMHQKNSSARTRSPSSQQQQGDQIMNGGQVLMDQRHSYRDYPSSQSIYDQRGVPQRDSHHRRTPPDVSYNDGGRQSGRFNTQKNEPASWRNTKPIDNRETLPSQQSSNRKDSSDVSSSSSSTTSATTKPTPLSQSQSDPHHLEQSKESPSKDLPNTNKTHHESIESKPSAVQPPESEIEVVETPVSAPHTLKKKFYQKMAPSTLTNQKSCKEDNGSGSHTNQQPQHYRSTNSRGSYADSHQQSRRRDGGSRYMDHSNDNRQHPQRKYSNNSTVSSDRYTPPSTCPSNQIQRRDNYTNSNYQHQGSSSNYQHNQSQQPTYKSNVDSSSIEHSSSQLQQQQTYDSTNNRSRHDSIARIRPIRLPPTPPVVAPVSSPPPPPPPPSQTTALTNTTTNNNNVIVSTATSLPSAPVVGLSTNIRAISTYGPPPTTAKVFGDQAMIQPASTTPPVQNSNVEKRNTTGPNPVTNQNQAIKHASGGSSGNVVNKPQPQGTSNRRDERNDHHHPQQRISSGGHHRPSSGAGSSSSRYGSRNVQQSKPQRSSTHHGSASGPNSAVSHKSMVPPVSKSPGASSISNAPTARQQSTTSNSSTAATRQESEDFIQDEWETASESSDLMERSMAEVSSSAENRNKLNDEKPSSQAQQQTSASNTTASKHGTDRTIYTSKSSAHQPPSSLHHHQQQDHHGGYRTSGRHDRGERPSNRGNDSMYQQHHSSSSSRHHGSSSAIMNSYHARSSGGISRHTTRGGGSGNSSSSGYRGGSGNNSTMLSSSAPKRSSNQGSLSMAPNSNYHGNQRHHEQQMNVAMSKMTLSDSHDAEDTSLKSSERNRKNSSGGPVQSHQSSGRHHGSNTMGDSSTTVINNQQKQTYTESEQQQQQQGTMANKKMAQPHDQQHLNNNRSRRKSDQRSSKPNNNNKSNQNQQQQSQTKSANTNRSQQDSTQIINQKDSVQEHNKSAGNVTTVQRRMMDNHPSRKESSTTNPSTTVVKKTETPLNITRIPDMDASSTNMIITNRKIVGTLIYENTKLKEENKVLSKIDEVVSTTPSTVATNNNNSATSISQSISSSTSKSYTVNSTTASTTSAINEELNMKIASVKKVWDTAPNEIQTTNNNNNSQQTQSSGERKNSLLSATSPTDKTQQQQQQKINNGNLSNIKKQSNPNIFTASGNAQIINATSPPVVVSTSAYSGFQHHQNVLQTPTSPPTISHQIYQNPLAAATNPQQNPAALAAAFHQYNAASGQLSHHDQTNFTGNPAANTTNASQASAGLSHSHGAQVTFPHIPAFAMHQQPNVVAAVQQSQFNQMALAMMQASSNAPAANLQFLTQLNAAQPQALGPANTNDHQFNKFTLAAANPNAVAMMKSTTATFVPHHPHHHQQANHHNLQQTAGGWPATGQQLQQANQQHFFTQLAAAATNPAANALGGFVPAPLNLNNAAGASAILPTNGSQTQLSQNSYHNNRQTAGTMQRVDPSVVGNPNMASIRSFAMGPTADQMHHHQMATASNQFMNDGQANRTTGSAAGIVANQQHNVAGHQNHRNSHQFFAGPQPNATPQTSQALNIQAAANWTAAAAANQQLAFFNHQNKMQHQANGRSQPQGQPQQFPMHLMMNNALAAAAHHAGGHHVQQHQMNSRTSPLTNTNSFPNNSVVANAGNSYQPNPIQRPNAQQQSGVVGKGGMMNQSSNNRNGSNKSFNNQQGMGKSRQYQNRNNSTPSPGTNINNNSAINQTNTATSTNVNADYNESGSTGTTNTSQTSTVPATNITGTVKD</sequence>
<feature type="compositionally biased region" description="Basic residues" evidence="1">
    <location>
        <begin position="253"/>
        <end position="263"/>
    </location>
</feature>
<feature type="region of interest" description="Disordered" evidence="1">
    <location>
        <begin position="535"/>
        <end position="1210"/>
    </location>
</feature>
<keyword evidence="3" id="KW-1185">Reference proteome</keyword>
<feature type="compositionally biased region" description="Low complexity" evidence="1">
    <location>
        <begin position="2530"/>
        <end position="2548"/>
    </location>
</feature>
<feature type="compositionally biased region" description="Acidic residues" evidence="1">
    <location>
        <begin position="1417"/>
        <end position="1426"/>
    </location>
</feature>
<feature type="region of interest" description="Disordered" evidence="1">
    <location>
        <begin position="444"/>
        <end position="499"/>
    </location>
</feature>
<comment type="caution">
    <text evidence="2">The sequence shown here is derived from an EMBL/GenBank/DDBJ whole genome shotgun (WGS) entry which is preliminary data.</text>
</comment>
<gene>
    <name evidence="2" type="primary">PRRC2C</name>
    <name evidence="2" type="ORF">DERF_008401</name>
</gene>
<feature type="compositionally biased region" description="Polar residues" evidence="1">
    <location>
        <begin position="1261"/>
        <end position="1290"/>
    </location>
</feature>
<feature type="compositionally biased region" description="Basic and acidic residues" evidence="1">
    <location>
        <begin position="732"/>
        <end position="744"/>
    </location>
</feature>
<feature type="compositionally biased region" description="Polar residues" evidence="1">
    <location>
        <begin position="2055"/>
        <end position="2069"/>
    </location>
</feature>
<feature type="compositionally biased region" description="Low complexity" evidence="1">
    <location>
        <begin position="278"/>
        <end position="294"/>
    </location>
</feature>
<evidence type="ECO:0000256" key="1">
    <source>
        <dbReference type="SAM" id="MobiDB-lite"/>
    </source>
</evidence>
<feature type="compositionally biased region" description="Basic and acidic residues" evidence="1">
    <location>
        <begin position="1313"/>
        <end position="1323"/>
    </location>
</feature>
<feature type="compositionally biased region" description="Polar residues" evidence="1">
    <location>
        <begin position="1585"/>
        <end position="1610"/>
    </location>
</feature>
<feature type="compositionally biased region" description="Polar residues" evidence="1">
    <location>
        <begin position="2570"/>
        <end position="2581"/>
    </location>
</feature>
<feature type="compositionally biased region" description="Low complexity" evidence="1">
    <location>
        <begin position="1457"/>
        <end position="1472"/>
    </location>
</feature>
<dbReference type="GO" id="GO:0030154">
    <property type="term" value="P:cell differentiation"/>
    <property type="evidence" value="ECO:0007669"/>
    <property type="project" value="TreeGrafter"/>
</dbReference>
<feature type="compositionally biased region" description="Basic and acidic residues" evidence="1">
    <location>
        <begin position="490"/>
        <end position="499"/>
    </location>
</feature>
<feature type="region of interest" description="Disordered" evidence="1">
    <location>
        <begin position="1873"/>
        <end position="1895"/>
    </location>
</feature>
<feature type="compositionally biased region" description="Low complexity" evidence="1">
    <location>
        <begin position="1337"/>
        <end position="1350"/>
    </location>
</feature>
<dbReference type="PANTHER" id="PTHR14038">
    <property type="entry name" value="BAT2 HLA-B-ASSOCIATED TRANSCRIPT 2"/>
    <property type="match status" value="1"/>
</dbReference>
<feature type="compositionally biased region" description="Polar residues" evidence="1">
    <location>
        <begin position="1300"/>
        <end position="1312"/>
    </location>
</feature>
<feature type="compositionally biased region" description="Polar residues" evidence="1">
    <location>
        <begin position="1943"/>
        <end position="1954"/>
    </location>
</feature>
<feature type="compositionally biased region" description="Polar residues" evidence="1">
    <location>
        <begin position="2509"/>
        <end position="2529"/>
    </location>
</feature>
<dbReference type="InterPro" id="IPR033184">
    <property type="entry name" value="PRRC2"/>
</dbReference>
<feature type="compositionally biased region" description="Basic and acidic residues" evidence="1">
    <location>
        <begin position="1064"/>
        <end position="1081"/>
    </location>
</feature>
<feature type="compositionally biased region" description="Basic and acidic residues" evidence="1">
    <location>
        <begin position="579"/>
        <end position="591"/>
    </location>
</feature>
<organism evidence="2 3">
    <name type="scientific">Dermatophagoides farinae</name>
    <name type="common">American house dust mite</name>
    <dbReference type="NCBI Taxonomy" id="6954"/>
    <lineage>
        <taxon>Eukaryota</taxon>
        <taxon>Metazoa</taxon>
        <taxon>Ecdysozoa</taxon>
        <taxon>Arthropoda</taxon>
        <taxon>Chelicerata</taxon>
        <taxon>Arachnida</taxon>
        <taxon>Acari</taxon>
        <taxon>Acariformes</taxon>
        <taxon>Sarcoptiformes</taxon>
        <taxon>Astigmata</taxon>
        <taxon>Psoroptidia</taxon>
        <taxon>Analgoidea</taxon>
        <taxon>Pyroglyphidae</taxon>
        <taxon>Dermatophagoidinae</taxon>
        <taxon>Dermatophagoides</taxon>
    </lineage>
</organism>
<feature type="compositionally biased region" description="Low complexity" evidence="1">
    <location>
        <begin position="1397"/>
        <end position="1413"/>
    </location>
</feature>
<accession>A0A922L4A0</accession>
<feature type="region of interest" description="Disordered" evidence="1">
    <location>
        <begin position="2430"/>
        <end position="2581"/>
    </location>
</feature>
<feature type="region of interest" description="Disordered" evidence="1">
    <location>
        <begin position="183"/>
        <end position="416"/>
    </location>
</feature>
<feature type="compositionally biased region" description="Low complexity" evidence="1">
    <location>
        <begin position="787"/>
        <end position="799"/>
    </location>
</feature>
<feature type="compositionally biased region" description="Basic and acidic residues" evidence="1">
    <location>
        <begin position="643"/>
        <end position="671"/>
    </location>
</feature>
<evidence type="ECO:0000313" key="3">
    <source>
        <dbReference type="Proteomes" id="UP000790347"/>
    </source>
</evidence>
<proteinExistence type="predicted"/>
<feature type="region of interest" description="Disordered" evidence="1">
    <location>
        <begin position="1261"/>
        <end position="1614"/>
    </location>
</feature>
<feature type="compositionally biased region" description="Basic and acidic residues" evidence="1">
    <location>
        <begin position="1782"/>
        <end position="1793"/>
    </location>
</feature>
<dbReference type="PANTHER" id="PTHR14038:SF0">
    <property type="entry name" value="LP18708P"/>
    <property type="match status" value="1"/>
</dbReference>
<feature type="compositionally biased region" description="Acidic residues" evidence="1">
    <location>
        <begin position="541"/>
        <end position="551"/>
    </location>
</feature>
<feature type="compositionally biased region" description="Low complexity" evidence="1">
    <location>
        <begin position="114"/>
        <end position="145"/>
    </location>
</feature>
<feature type="compositionally biased region" description="Low complexity" evidence="1">
    <location>
        <begin position="1117"/>
        <end position="1159"/>
    </location>
</feature>